<dbReference type="GO" id="GO:0005576">
    <property type="term" value="C:extracellular region"/>
    <property type="evidence" value="ECO:0007669"/>
    <property type="project" value="UniProtKB-SubCell"/>
</dbReference>
<evidence type="ECO:0000256" key="1">
    <source>
        <dbReference type="ARBA" id="ARBA00001024"/>
    </source>
</evidence>
<feature type="chain" id="PRO_5012409391" description="triacylglycerol lipase" evidence="10">
    <location>
        <begin position="29"/>
        <end position="478"/>
    </location>
</feature>
<dbReference type="GO" id="GO:0004806">
    <property type="term" value="F:triacylglycerol lipase activity"/>
    <property type="evidence" value="ECO:0007669"/>
    <property type="project" value="UniProtKB-EC"/>
</dbReference>
<dbReference type="EC" id="3.1.1.3" evidence="3"/>
<dbReference type="RefSeq" id="WP_073090264.1">
    <property type="nucleotide sequence ID" value="NZ_FQWY01000009.1"/>
</dbReference>
<dbReference type="InterPro" id="IPR029058">
    <property type="entry name" value="AB_hydrolase_fold"/>
</dbReference>
<keyword evidence="6" id="KW-0378">Hydrolase</keyword>
<feature type="domain" description="Lipase-like C-terminal" evidence="11">
    <location>
        <begin position="35"/>
        <end position="395"/>
    </location>
</feature>
<gene>
    <name evidence="12" type="ORF">SAMN02745221_00755</name>
</gene>
<dbReference type="SUPFAM" id="SSF53474">
    <property type="entry name" value="alpha/beta-Hydrolases"/>
    <property type="match status" value="1"/>
</dbReference>
<reference evidence="13" key="1">
    <citation type="submission" date="2016-11" db="EMBL/GenBank/DDBJ databases">
        <authorList>
            <person name="Varghese N."/>
            <person name="Submissions S."/>
        </authorList>
    </citation>
    <scope>NUCLEOTIDE SEQUENCE [LARGE SCALE GENOMIC DNA]</scope>
    <source>
        <strain evidence="13">DSM 11003</strain>
    </source>
</reference>
<name>A0A1M5LUW5_9FIRM</name>
<feature type="signal peptide" evidence="10">
    <location>
        <begin position="1"/>
        <end position="28"/>
    </location>
</feature>
<dbReference type="SMR" id="A0A1M5LUW5"/>
<dbReference type="EMBL" id="FQWY01000009">
    <property type="protein sequence ID" value="SHG68904.1"/>
    <property type="molecule type" value="Genomic_DNA"/>
</dbReference>
<dbReference type="GO" id="GO:0016042">
    <property type="term" value="P:lipid catabolic process"/>
    <property type="evidence" value="ECO:0007669"/>
    <property type="project" value="UniProtKB-KW"/>
</dbReference>
<evidence type="ECO:0000256" key="8">
    <source>
        <dbReference type="ARBA" id="ARBA00023098"/>
    </source>
</evidence>
<evidence type="ECO:0000313" key="13">
    <source>
        <dbReference type="Proteomes" id="UP000242329"/>
    </source>
</evidence>
<evidence type="ECO:0000256" key="3">
    <source>
        <dbReference type="ARBA" id="ARBA00013279"/>
    </source>
</evidence>
<dbReference type="AlphaFoldDB" id="A0A1M5LUW5"/>
<keyword evidence="5 10" id="KW-0732">Signal</keyword>
<feature type="region of interest" description="Disordered" evidence="9">
    <location>
        <begin position="446"/>
        <end position="478"/>
    </location>
</feature>
<evidence type="ECO:0000259" key="11">
    <source>
        <dbReference type="Pfam" id="PF24708"/>
    </source>
</evidence>
<dbReference type="InterPro" id="IPR056304">
    <property type="entry name" value="Lip-like_C"/>
</dbReference>
<organism evidence="12 13">
    <name type="scientific">Thermosyntropha lipolytica DSM 11003</name>
    <dbReference type="NCBI Taxonomy" id="1123382"/>
    <lineage>
        <taxon>Bacteria</taxon>
        <taxon>Bacillati</taxon>
        <taxon>Bacillota</taxon>
        <taxon>Clostridia</taxon>
        <taxon>Eubacteriales</taxon>
        <taxon>Syntrophomonadaceae</taxon>
        <taxon>Thermosyntropha</taxon>
    </lineage>
</organism>
<evidence type="ECO:0000256" key="6">
    <source>
        <dbReference type="ARBA" id="ARBA00022801"/>
    </source>
</evidence>
<dbReference type="Gene3D" id="3.40.50.1820">
    <property type="entry name" value="alpha/beta hydrolase"/>
    <property type="match status" value="1"/>
</dbReference>
<proteinExistence type="predicted"/>
<keyword evidence="8" id="KW-0443">Lipid metabolism</keyword>
<evidence type="ECO:0000313" key="12">
    <source>
        <dbReference type="EMBL" id="SHG68904.1"/>
    </source>
</evidence>
<evidence type="ECO:0000256" key="7">
    <source>
        <dbReference type="ARBA" id="ARBA00022963"/>
    </source>
</evidence>
<keyword evidence="13" id="KW-1185">Reference proteome</keyword>
<dbReference type="STRING" id="1123382.SAMN02745221_00755"/>
<feature type="compositionally biased region" description="Polar residues" evidence="9">
    <location>
        <begin position="453"/>
        <end position="468"/>
    </location>
</feature>
<evidence type="ECO:0000256" key="10">
    <source>
        <dbReference type="SAM" id="SignalP"/>
    </source>
</evidence>
<comment type="subcellular location">
    <subcellularLocation>
        <location evidence="2">Secreted</location>
    </subcellularLocation>
</comment>
<evidence type="ECO:0000256" key="5">
    <source>
        <dbReference type="ARBA" id="ARBA00022729"/>
    </source>
</evidence>
<comment type="catalytic activity">
    <reaction evidence="1">
        <text>a triacylglycerol + H2O = a diacylglycerol + a fatty acid + H(+)</text>
        <dbReference type="Rhea" id="RHEA:12044"/>
        <dbReference type="ChEBI" id="CHEBI:15377"/>
        <dbReference type="ChEBI" id="CHEBI:15378"/>
        <dbReference type="ChEBI" id="CHEBI:17855"/>
        <dbReference type="ChEBI" id="CHEBI:18035"/>
        <dbReference type="ChEBI" id="CHEBI:28868"/>
        <dbReference type="EC" id="3.1.1.3"/>
    </reaction>
</comment>
<keyword evidence="7" id="KW-0442">Lipid degradation</keyword>
<protein>
    <recommendedName>
        <fullName evidence="3">triacylglycerol lipase</fullName>
        <ecNumber evidence="3">3.1.1.3</ecNumber>
    </recommendedName>
</protein>
<dbReference type="Pfam" id="PF24708">
    <property type="entry name" value="Lip_C"/>
    <property type="match status" value="1"/>
</dbReference>
<sequence>MLKKNSTIALCFLLSFVFNIFLTNPVLAQEISSNNKYPIVLVHGLGGFGRDEMLGFKYWGGLYDIQEYLKAQGYEVYTVAVGPVSSNWDRACELYAQLVGGRVDYGAAHAAKYGHARYGRTYEGLIPDLGKVDPQTGEVKKVHLIGHSMGGQTVRTLVQLLAEGDAEERSFPQDNMSPLFAGGNNWVKSVTTISTPHDGTSLDNAINNGLPWLQSFVGFMSTLSTPNSLYDLKLDQWGLTRCQGEKVADYLKRVFNSSFWKTSRDLSNWDLTVEGARELNGWVKAQPDVYYFSWATNATRKSLFSNYQVPILSMNPFLYPFALHIGSYTRNIPGQIPIDSSWWPNDGLVSLISQNGPKINSTDTIINFNGNPQPGVWNYMGVMDTFDHMDIIGIGTLWNPCPWYLEIAKLLTSLPADYAVVADGETENSCSASDLMNPDEAEITATEAADVSGENSTSAETIEENTISYPDITDIAEE</sequence>
<evidence type="ECO:0000256" key="4">
    <source>
        <dbReference type="ARBA" id="ARBA00022525"/>
    </source>
</evidence>
<evidence type="ECO:0000256" key="2">
    <source>
        <dbReference type="ARBA" id="ARBA00004613"/>
    </source>
</evidence>
<dbReference type="Proteomes" id="UP000242329">
    <property type="component" value="Unassembled WGS sequence"/>
</dbReference>
<keyword evidence="4" id="KW-0964">Secreted</keyword>
<dbReference type="PANTHER" id="PTHR34043">
    <property type="entry name" value="ALPHA/BETA-HYDROLASES SUPERFAMILY PROTEIN"/>
    <property type="match status" value="1"/>
</dbReference>
<dbReference type="PANTHER" id="PTHR34043:SF3">
    <property type="entry name" value="ALPHA_BETA-HYDROLASES SUPERFAMILY PROTEIN"/>
    <property type="match status" value="1"/>
</dbReference>
<evidence type="ECO:0000256" key="9">
    <source>
        <dbReference type="SAM" id="MobiDB-lite"/>
    </source>
</evidence>
<accession>A0A1M5LUW5</accession>